<sequence>MIYKILDSIPNEALKDGSVDPKATLPLSPLDANDGFIHLSTAAQLPGTLNKYFINVDQVILLHIDVDDDEFAVIEHGKTGNKPSGRIQWDPVPSRNDKFAHIYGDLLNEDVVKIQILKKEGDLWSFP</sequence>
<evidence type="ECO:0008006" key="3">
    <source>
        <dbReference type="Google" id="ProtNLM"/>
    </source>
</evidence>
<keyword evidence="2" id="KW-1185">Reference proteome</keyword>
<organism evidence="1 2">
    <name type="scientific">Nadsonia fulvescens var. elongata DSM 6958</name>
    <dbReference type="NCBI Taxonomy" id="857566"/>
    <lineage>
        <taxon>Eukaryota</taxon>
        <taxon>Fungi</taxon>
        <taxon>Dikarya</taxon>
        <taxon>Ascomycota</taxon>
        <taxon>Saccharomycotina</taxon>
        <taxon>Dipodascomycetes</taxon>
        <taxon>Dipodascales</taxon>
        <taxon>Dipodascales incertae sedis</taxon>
        <taxon>Nadsonia</taxon>
    </lineage>
</organism>
<name>A0A1E3PLA6_9ASCO</name>
<gene>
    <name evidence="1" type="ORF">NADFUDRAFT_50902</name>
</gene>
<evidence type="ECO:0000313" key="1">
    <source>
        <dbReference type="EMBL" id="ODQ65617.1"/>
    </source>
</evidence>
<protein>
    <recommendedName>
        <fullName evidence="3">DUF952-domain-containing protein</fullName>
    </recommendedName>
</protein>
<dbReference type="Pfam" id="PF06108">
    <property type="entry name" value="DUF952"/>
    <property type="match status" value="1"/>
</dbReference>
<dbReference type="PANTHER" id="PTHR34129">
    <property type="entry name" value="BLR1139 PROTEIN"/>
    <property type="match status" value="1"/>
</dbReference>
<dbReference type="Proteomes" id="UP000095009">
    <property type="component" value="Unassembled WGS sequence"/>
</dbReference>
<dbReference type="Gene3D" id="3.20.170.20">
    <property type="entry name" value="Protein of unknown function DUF952"/>
    <property type="match status" value="1"/>
</dbReference>
<dbReference type="InterPro" id="IPR009297">
    <property type="entry name" value="DUF952"/>
</dbReference>
<dbReference type="EMBL" id="KV454409">
    <property type="protein sequence ID" value="ODQ65617.1"/>
    <property type="molecule type" value="Genomic_DNA"/>
</dbReference>
<reference evidence="1 2" key="1">
    <citation type="journal article" date="2016" name="Proc. Natl. Acad. Sci. U.S.A.">
        <title>Comparative genomics of biotechnologically important yeasts.</title>
        <authorList>
            <person name="Riley R."/>
            <person name="Haridas S."/>
            <person name="Wolfe K.H."/>
            <person name="Lopes M.R."/>
            <person name="Hittinger C.T."/>
            <person name="Goeker M."/>
            <person name="Salamov A.A."/>
            <person name="Wisecaver J.H."/>
            <person name="Long T.M."/>
            <person name="Calvey C.H."/>
            <person name="Aerts A.L."/>
            <person name="Barry K.W."/>
            <person name="Choi C."/>
            <person name="Clum A."/>
            <person name="Coughlan A.Y."/>
            <person name="Deshpande S."/>
            <person name="Douglass A.P."/>
            <person name="Hanson S.J."/>
            <person name="Klenk H.-P."/>
            <person name="LaButti K.M."/>
            <person name="Lapidus A."/>
            <person name="Lindquist E.A."/>
            <person name="Lipzen A.M."/>
            <person name="Meier-Kolthoff J.P."/>
            <person name="Ohm R.A."/>
            <person name="Otillar R.P."/>
            <person name="Pangilinan J.L."/>
            <person name="Peng Y."/>
            <person name="Rokas A."/>
            <person name="Rosa C.A."/>
            <person name="Scheuner C."/>
            <person name="Sibirny A.A."/>
            <person name="Slot J.C."/>
            <person name="Stielow J.B."/>
            <person name="Sun H."/>
            <person name="Kurtzman C.P."/>
            <person name="Blackwell M."/>
            <person name="Grigoriev I.V."/>
            <person name="Jeffries T.W."/>
        </authorList>
    </citation>
    <scope>NUCLEOTIDE SEQUENCE [LARGE SCALE GENOMIC DNA]</scope>
    <source>
        <strain evidence="1 2">DSM 6958</strain>
    </source>
</reference>
<dbReference type="PANTHER" id="PTHR34129:SF1">
    <property type="entry name" value="DUF952 DOMAIN-CONTAINING PROTEIN"/>
    <property type="match status" value="1"/>
</dbReference>
<accession>A0A1E3PLA6</accession>
<dbReference type="SUPFAM" id="SSF56399">
    <property type="entry name" value="ADP-ribosylation"/>
    <property type="match status" value="1"/>
</dbReference>
<dbReference type="AlphaFoldDB" id="A0A1E3PLA6"/>
<dbReference type="OrthoDB" id="3335358at2759"/>
<evidence type="ECO:0000313" key="2">
    <source>
        <dbReference type="Proteomes" id="UP000095009"/>
    </source>
</evidence>
<proteinExistence type="predicted"/>